<comment type="subcellular location">
    <subcellularLocation>
        <location evidence="6">Cytoplasm</location>
    </subcellularLocation>
</comment>
<dbReference type="CDD" id="cd01992">
    <property type="entry name" value="TilS_N"/>
    <property type="match status" value="1"/>
</dbReference>
<dbReference type="GO" id="GO:0032267">
    <property type="term" value="F:tRNA(Ile)-lysidine synthase activity"/>
    <property type="evidence" value="ECO:0007669"/>
    <property type="project" value="UniProtKB-EC"/>
</dbReference>
<protein>
    <recommendedName>
        <fullName evidence="6">tRNA(Ile)-lysidine synthase</fullName>
        <ecNumber evidence="6">6.3.4.19</ecNumber>
    </recommendedName>
    <alternativeName>
        <fullName evidence="6">tRNA(Ile)-2-lysyl-cytidine synthase</fullName>
    </alternativeName>
    <alternativeName>
        <fullName evidence="6">tRNA(Ile)-lysidine synthetase</fullName>
    </alternativeName>
</protein>
<comment type="catalytic activity">
    <reaction evidence="5 6">
        <text>cytidine(34) in tRNA(Ile2) + L-lysine + ATP = lysidine(34) in tRNA(Ile2) + AMP + diphosphate + H(+)</text>
        <dbReference type="Rhea" id="RHEA:43744"/>
        <dbReference type="Rhea" id="RHEA-COMP:10625"/>
        <dbReference type="Rhea" id="RHEA-COMP:10670"/>
        <dbReference type="ChEBI" id="CHEBI:15378"/>
        <dbReference type="ChEBI" id="CHEBI:30616"/>
        <dbReference type="ChEBI" id="CHEBI:32551"/>
        <dbReference type="ChEBI" id="CHEBI:33019"/>
        <dbReference type="ChEBI" id="CHEBI:82748"/>
        <dbReference type="ChEBI" id="CHEBI:83665"/>
        <dbReference type="ChEBI" id="CHEBI:456215"/>
        <dbReference type="EC" id="6.3.4.19"/>
    </reaction>
</comment>
<evidence type="ECO:0000313" key="8">
    <source>
        <dbReference type="EMBL" id="QAT17116.1"/>
    </source>
</evidence>
<comment type="similarity">
    <text evidence="6">Belongs to the tRNA(Ile)-lysidine synthase family.</text>
</comment>
<evidence type="ECO:0000256" key="2">
    <source>
        <dbReference type="ARBA" id="ARBA00022694"/>
    </source>
</evidence>
<accession>A0A410P4M1</accession>
<organism evidence="8 9">
    <name type="scientific">Velamenicoccus archaeovorus</name>
    <dbReference type="NCBI Taxonomy" id="1930593"/>
    <lineage>
        <taxon>Bacteria</taxon>
        <taxon>Pseudomonadati</taxon>
        <taxon>Candidatus Omnitrophota</taxon>
        <taxon>Candidatus Velamenicoccus</taxon>
    </lineage>
</organism>
<reference evidence="8 9" key="1">
    <citation type="submission" date="2017-01" db="EMBL/GenBank/DDBJ databases">
        <title>First insights into the biology of 'candidatus Vampirococcus archaeovorus'.</title>
        <authorList>
            <person name="Kizina J."/>
            <person name="Jordan S."/>
            <person name="Stueber K."/>
            <person name="Reinhardt R."/>
            <person name="Harder J."/>
        </authorList>
    </citation>
    <scope>NUCLEOTIDE SEQUENCE [LARGE SCALE GENOMIC DNA]</scope>
    <source>
        <strain evidence="8 9">LiM</strain>
    </source>
</reference>
<sequence>MFAPQDKVLAAVSGGPDSVALLSVLKRLQAALGLEISVASFDHGIRKNSGRDVAFVRQLSESLGYPFFTERLKHKGKSRLSEDFLRRARYDFLTRIAADTGANAMALGHTRDDQAETVLMRLVRGSGLWGLMAVLPVRRQGALKIVRPLIGVSRKDVLRYLKKEGLDYRVDETNEEEVYLRNKIRLRLLPFLEKEFNANVRGVLVNTALSVGADYDYLEQRAWDFLKGHGRSVAGQLMIAEEPLKSLDIALRRMVVRMAISSLTGIPGLLGFRHSLELEELLFGRPAGSEVHLPGGVVVSKEACTLSFACRKSRRHRLSRRKVCAKR</sequence>
<dbReference type="NCBIfam" id="TIGR02432">
    <property type="entry name" value="lysidine_TilS_N"/>
    <property type="match status" value="1"/>
</dbReference>
<evidence type="ECO:0000256" key="6">
    <source>
        <dbReference type="HAMAP-Rule" id="MF_01161"/>
    </source>
</evidence>
<keyword evidence="2 6" id="KW-0819">tRNA processing</keyword>
<gene>
    <name evidence="6" type="primary">tilS</name>
    <name evidence="8" type="ORF">BU251_04910</name>
</gene>
<dbReference type="AlphaFoldDB" id="A0A410P4M1"/>
<dbReference type="PANTHER" id="PTHR43033:SF1">
    <property type="entry name" value="TRNA(ILE)-LYSIDINE SYNTHASE-RELATED"/>
    <property type="match status" value="1"/>
</dbReference>
<dbReference type="Gene3D" id="3.40.50.620">
    <property type="entry name" value="HUPs"/>
    <property type="match status" value="1"/>
</dbReference>
<keyword evidence="1 6" id="KW-0436">Ligase</keyword>
<dbReference type="InterPro" id="IPR012795">
    <property type="entry name" value="tRNA_Ile_lys_synt_N"/>
</dbReference>
<dbReference type="PANTHER" id="PTHR43033">
    <property type="entry name" value="TRNA(ILE)-LYSIDINE SYNTHASE-RELATED"/>
    <property type="match status" value="1"/>
</dbReference>
<dbReference type="EMBL" id="CP019384">
    <property type="protein sequence ID" value="QAT17116.1"/>
    <property type="molecule type" value="Genomic_DNA"/>
</dbReference>
<dbReference type="EC" id="6.3.4.19" evidence="6"/>
<keyword evidence="4 6" id="KW-0067">ATP-binding</keyword>
<comment type="domain">
    <text evidence="6">The N-terminal region contains the highly conserved SGGXDS motif, predicted to be a P-loop motif involved in ATP binding.</text>
</comment>
<dbReference type="GO" id="GO:0006400">
    <property type="term" value="P:tRNA modification"/>
    <property type="evidence" value="ECO:0007669"/>
    <property type="project" value="UniProtKB-UniRule"/>
</dbReference>
<proteinExistence type="inferred from homology"/>
<evidence type="ECO:0000313" key="9">
    <source>
        <dbReference type="Proteomes" id="UP000287243"/>
    </source>
</evidence>
<dbReference type="InterPro" id="IPR014729">
    <property type="entry name" value="Rossmann-like_a/b/a_fold"/>
</dbReference>
<dbReference type="Proteomes" id="UP000287243">
    <property type="component" value="Chromosome"/>
</dbReference>
<dbReference type="KEGG" id="vai:BU251_04910"/>
<dbReference type="InterPro" id="IPR012094">
    <property type="entry name" value="tRNA_Ile_lys_synt"/>
</dbReference>
<keyword evidence="3 6" id="KW-0547">Nucleotide-binding</keyword>
<comment type="function">
    <text evidence="6">Ligates lysine onto the cytidine present at position 34 of the AUA codon-specific tRNA(Ile) that contains the anticodon CAU, in an ATP-dependent manner. Cytidine is converted to lysidine, thus changing the amino acid specificity of the tRNA from methionine to isoleucine.</text>
</comment>
<dbReference type="Gene3D" id="1.20.59.20">
    <property type="match status" value="1"/>
</dbReference>
<keyword evidence="6" id="KW-0963">Cytoplasm</keyword>
<dbReference type="HAMAP" id="MF_01161">
    <property type="entry name" value="tRNA_Ile_lys_synt"/>
    <property type="match status" value="1"/>
</dbReference>
<feature type="domain" description="tRNA(Ile)-lysidine/2-thiocytidine synthase N-terminal" evidence="7">
    <location>
        <begin position="7"/>
        <end position="185"/>
    </location>
</feature>
<feature type="binding site" evidence="6">
    <location>
        <begin position="13"/>
        <end position="18"/>
    </location>
    <ligand>
        <name>ATP</name>
        <dbReference type="ChEBI" id="CHEBI:30616"/>
    </ligand>
</feature>
<evidence type="ECO:0000256" key="4">
    <source>
        <dbReference type="ARBA" id="ARBA00022840"/>
    </source>
</evidence>
<evidence type="ECO:0000259" key="7">
    <source>
        <dbReference type="Pfam" id="PF01171"/>
    </source>
</evidence>
<evidence type="ECO:0000256" key="3">
    <source>
        <dbReference type="ARBA" id="ARBA00022741"/>
    </source>
</evidence>
<keyword evidence="9" id="KW-1185">Reference proteome</keyword>
<dbReference type="SUPFAM" id="SSF82829">
    <property type="entry name" value="MesJ substrate recognition domain-like"/>
    <property type="match status" value="1"/>
</dbReference>
<name>A0A410P4M1_VELA1</name>
<evidence type="ECO:0000256" key="5">
    <source>
        <dbReference type="ARBA" id="ARBA00048539"/>
    </source>
</evidence>
<dbReference type="SUPFAM" id="SSF52402">
    <property type="entry name" value="Adenine nucleotide alpha hydrolases-like"/>
    <property type="match status" value="1"/>
</dbReference>
<dbReference type="GO" id="GO:0005737">
    <property type="term" value="C:cytoplasm"/>
    <property type="evidence" value="ECO:0007669"/>
    <property type="project" value="UniProtKB-SubCell"/>
</dbReference>
<dbReference type="InterPro" id="IPR011063">
    <property type="entry name" value="TilS/TtcA_N"/>
</dbReference>
<dbReference type="Pfam" id="PF01171">
    <property type="entry name" value="ATP_bind_3"/>
    <property type="match status" value="1"/>
</dbReference>
<dbReference type="GO" id="GO:0005524">
    <property type="term" value="F:ATP binding"/>
    <property type="evidence" value="ECO:0007669"/>
    <property type="project" value="UniProtKB-UniRule"/>
</dbReference>
<evidence type="ECO:0000256" key="1">
    <source>
        <dbReference type="ARBA" id="ARBA00022598"/>
    </source>
</evidence>